<feature type="transmembrane region" description="Helical" evidence="9">
    <location>
        <begin position="258"/>
        <end position="283"/>
    </location>
</feature>
<dbReference type="GO" id="GO:0022857">
    <property type="term" value="F:transmembrane transporter activity"/>
    <property type="evidence" value="ECO:0007669"/>
    <property type="project" value="InterPro"/>
</dbReference>
<dbReference type="InterPro" id="IPR052157">
    <property type="entry name" value="BCAA_transport_permease"/>
</dbReference>
<keyword evidence="3" id="KW-1003">Cell membrane</keyword>
<feature type="transmembrane region" description="Helical" evidence="9">
    <location>
        <begin position="12"/>
        <end position="32"/>
    </location>
</feature>
<feature type="transmembrane region" description="Helical" evidence="9">
    <location>
        <begin position="39"/>
        <end position="58"/>
    </location>
</feature>
<dbReference type="PANTHER" id="PTHR11795:SF451">
    <property type="entry name" value="ABC TRANSPORTER PERMEASE PROTEIN"/>
    <property type="match status" value="1"/>
</dbReference>
<reference evidence="10 11" key="1">
    <citation type="submission" date="2013-02" db="EMBL/GenBank/DDBJ databases">
        <authorList>
            <person name="Genoscope - CEA"/>
        </authorList>
    </citation>
    <scope>NUCLEOTIDE SEQUENCE [LARGE SCALE GENOMIC DNA]</scope>
    <source>
        <strain evidence="10 11">STM 2683</strain>
    </source>
</reference>
<evidence type="ECO:0000256" key="6">
    <source>
        <dbReference type="ARBA" id="ARBA00022989"/>
    </source>
</evidence>
<dbReference type="RefSeq" id="WP_008875312.1">
    <property type="nucleotide sequence ID" value="NZ_CAUM01000097.1"/>
</dbReference>
<protein>
    <submittedName>
        <fullName evidence="10">Inner-membrane translocator</fullName>
    </submittedName>
</protein>
<evidence type="ECO:0000313" key="11">
    <source>
        <dbReference type="Proteomes" id="UP000012062"/>
    </source>
</evidence>
<feature type="transmembrane region" description="Helical" evidence="9">
    <location>
        <begin position="191"/>
        <end position="210"/>
    </location>
</feature>
<keyword evidence="11" id="KW-1185">Reference proteome</keyword>
<keyword evidence="2" id="KW-0813">Transport</keyword>
<feature type="transmembrane region" description="Helical" evidence="9">
    <location>
        <begin position="230"/>
        <end position="251"/>
    </location>
</feature>
<evidence type="ECO:0000256" key="8">
    <source>
        <dbReference type="ARBA" id="ARBA00037998"/>
    </source>
</evidence>
<evidence type="ECO:0000256" key="2">
    <source>
        <dbReference type="ARBA" id="ARBA00022448"/>
    </source>
</evidence>
<dbReference type="GO" id="GO:0005886">
    <property type="term" value="C:plasma membrane"/>
    <property type="evidence" value="ECO:0007669"/>
    <property type="project" value="UniProtKB-SubCell"/>
</dbReference>
<keyword evidence="7 9" id="KW-0472">Membrane</keyword>
<dbReference type="PANTHER" id="PTHR11795">
    <property type="entry name" value="BRANCHED-CHAIN AMINO ACID TRANSPORT SYSTEM PERMEASE PROTEIN LIVH"/>
    <property type="match status" value="1"/>
</dbReference>
<evidence type="ECO:0000256" key="7">
    <source>
        <dbReference type="ARBA" id="ARBA00023136"/>
    </source>
</evidence>
<keyword evidence="5" id="KW-0029">Amino-acid transport</keyword>
<comment type="subcellular location">
    <subcellularLocation>
        <location evidence="1">Cell membrane</location>
        <topology evidence="1">Multi-pass membrane protein</topology>
    </subcellularLocation>
</comment>
<comment type="similarity">
    <text evidence="8">Belongs to the binding-protein-dependent transport system permease family. LivHM subfamily.</text>
</comment>
<sequence>MSSEIQFFFEVLLSGLLTGILYSLVAIGFVLIYKASEVFNFAQGAMVLFAAMTLAGIHGNGVNLVLSGIITLLVMVLLAFSVERFILRRIVNQSPLSMFMATIGLSYFLLGLSQLVWGADVRALDIGIPDDQFIVGEIMIDQFDLTVAAVCLILVLSLVYFFQRTRVGLALRAVADDHQAAISVGVSLHKVWVIVWSIAGFVALVTGIVWGARLGVQPALNLIALKALPVIILGGLSSIPGAIVGGLIIGAGEKLFEIYLGSIFGGATESWVPYVIAIGFLLVRPSGLFGNNQLGRI</sequence>
<comment type="caution">
    <text evidence="10">The sequence shown here is derived from an EMBL/GenBank/DDBJ whole genome shotgun (WGS) entry which is preliminary data.</text>
</comment>
<evidence type="ECO:0000256" key="3">
    <source>
        <dbReference type="ARBA" id="ARBA00022475"/>
    </source>
</evidence>
<evidence type="ECO:0000313" key="10">
    <source>
        <dbReference type="EMBL" id="CCV06379.1"/>
    </source>
</evidence>
<keyword evidence="6 9" id="KW-1133">Transmembrane helix</keyword>
<dbReference type="CDD" id="cd06582">
    <property type="entry name" value="TM_PBP1_LivH_like"/>
    <property type="match status" value="1"/>
</dbReference>
<evidence type="ECO:0000256" key="5">
    <source>
        <dbReference type="ARBA" id="ARBA00022970"/>
    </source>
</evidence>
<evidence type="ECO:0000256" key="9">
    <source>
        <dbReference type="SAM" id="Phobius"/>
    </source>
</evidence>
<dbReference type="GO" id="GO:0006865">
    <property type="term" value="P:amino acid transport"/>
    <property type="evidence" value="ECO:0007669"/>
    <property type="project" value="UniProtKB-KW"/>
</dbReference>
<dbReference type="Proteomes" id="UP000012062">
    <property type="component" value="Unassembled WGS sequence"/>
</dbReference>
<keyword evidence="4 9" id="KW-0812">Transmembrane</keyword>
<proteinExistence type="inferred from homology"/>
<evidence type="ECO:0000256" key="1">
    <source>
        <dbReference type="ARBA" id="ARBA00004651"/>
    </source>
</evidence>
<organism evidence="10 11">
    <name type="scientific">Mesorhizobium metallidurans STM 2683</name>
    <dbReference type="NCBI Taxonomy" id="1297569"/>
    <lineage>
        <taxon>Bacteria</taxon>
        <taxon>Pseudomonadati</taxon>
        <taxon>Pseudomonadota</taxon>
        <taxon>Alphaproteobacteria</taxon>
        <taxon>Hyphomicrobiales</taxon>
        <taxon>Phyllobacteriaceae</taxon>
        <taxon>Mesorhizobium</taxon>
    </lineage>
</organism>
<gene>
    <name evidence="10" type="ORF">MESS2_310004</name>
</gene>
<feature type="transmembrane region" description="Helical" evidence="9">
    <location>
        <begin position="64"/>
        <end position="86"/>
    </location>
</feature>
<dbReference type="eggNOG" id="COG0559">
    <property type="taxonomic scope" value="Bacteria"/>
</dbReference>
<name>M5ENU0_9HYPH</name>
<dbReference type="AlphaFoldDB" id="M5ENU0"/>
<dbReference type="Pfam" id="PF02653">
    <property type="entry name" value="BPD_transp_2"/>
    <property type="match status" value="1"/>
</dbReference>
<dbReference type="STRING" id="1297569.MESS2_310004"/>
<accession>M5ENU0</accession>
<feature type="transmembrane region" description="Helical" evidence="9">
    <location>
        <begin position="98"/>
        <end position="117"/>
    </location>
</feature>
<dbReference type="EMBL" id="CAUM01000097">
    <property type="protein sequence ID" value="CCV06379.1"/>
    <property type="molecule type" value="Genomic_DNA"/>
</dbReference>
<dbReference type="InterPro" id="IPR001851">
    <property type="entry name" value="ABC_transp_permease"/>
</dbReference>
<evidence type="ECO:0000256" key="4">
    <source>
        <dbReference type="ARBA" id="ARBA00022692"/>
    </source>
</evidence>
<feature type="transmembrane region" description="Helical" evidence="9">
    <location>
        <begin position="145"/>
        <end position="162"/>
    </location>
</feature>